<dbReference type="InterPro" id="IPR036412">
    <property type="entry name" value="HAD-like_sf"/>
</dbReference>
<evidence type="ECO:0000313" key="2">
    <source>
        <dbReference type="Proteomes" id="UP000040453"/>
    </source>
</evidence>
<dbReference type="SFLD" id="SFLDS00003">
    <property type="entry name" value="Haloacid_Dehalogenase"/>
    <property type="match status" value="1"/>
</dbReference>
<dbReference type="Gene3D" id="3.40.50.1000">
    <property type="entry name" value="HAD superfamily/HAD-like"/>
    <property type="match status" value="2"/>
</dbReference>
<dbReference type="GO" id="GO:0000287">
    <property type="term" value="F:magnesium ion binding"/>
    <property type="evidence" value="ECO:0007669"/>
    <property type="project" value="TreeGrafter"/>
</dbReference>
<dbReference type="CDD" id="cd07516">
    <property type="entry name" value="HAD_Pase"/>
    <property type="match status" value="1"/>
</dbReference>
<dbReference type="PROSITE" id="PS01229">
    <property type="entry name" value="COF_2"/>
    <property type="match status" value="1"/>
</dbReference>
<keyword evidence="2" id="KW-1185">Reference proteome</keyword>
<evidence type="ECO:0000313" key="1">
    <source>
        <dbReference type="EMBL" id="CEI82236.1"/>
    </source>
</evidence>
<dbReference type="GO" id="GO:0016791">
    <property type="term" value="F:phosphatase activity"/>
    <property type="evidence" value="ECO:0007669"/>
    <property type="project" value="TreeGrafter"/>
</dbReference>
<gene>
    <name evidence="1" type="primary">yidA_4</name>
    <name evidence="1" type="ORF">BN997_02095</name>
</gene>
<dbReference type="RefSeq" id="WP_042531912.1">
    <property type="nucleotide sequence ID" value="NZ_CAXOIH010000015.1"/>
</dbReference>
<dbReference type="EMBL" id="CDGG01000001">
    <property type="protein sequence ID" value="CEI82236.1"/>
    <property type="molecule type" value="Genomic_DNA"/>
</dbReference>
<dbReference type="PANTHER" id="PTHR10000:SF55">
    <property type="entry name" value="5-AMINO-6-(5-PHOSPHO-D-RIBITYLAMINO)URACIL PHOSPHATASE YCSE"/>
    <property type="match status" value="1"/>
</dbReference>
<name>A0A0A1MTE2_9BACI</name>
<dbReference type="SFLD" id="SFLDG01140">
    <property type="entry name" value="C2.B:_Phosphomannomutase_and_P"/>
    <property type="match status" value="1"/>
</dbReference>
<dbReference type="STRING" id="545501.BN997_02095"/>
<dbReference type="SUPFAM" id="SSF56784">
    <property type="entry name" value="HAD-like"/>
    <property type="match status" value="1"/>
</dbReference>
<proteinExistence type="predicted"/>
<dbReference type="Gene3D" id="3.30.1240.10">
    <property type="match status" value="1"/>
</dbReference>
<dbReference type="Proteomes" id="UP000040453">
    <property type="component" value="Unassembled WGS sequence"/>
</dbReference>
<dbReference type="SFLD" id="SFLDG01144">
    <property type="entry name" value="C2.B.4:_PGP_Like"/>
    <property type="match status" value="1"/>
</dbReference>
<dbReference type="InterPro" id="IPR006379">
    <property type="entry name" value="HAD-SF_hydro_IIB"/>
</dbReference>
<dbReference type="GO" id="GO:0005829">
    <property type="term" value="C:cytosol"/>
    <property type="evidence" value="ECO:0007669"/>
    <property type="project" value="TreeGrafter"/>
</dbReference>
<sequence length="247" mass="27873">MIKLVAVDMDGTLLDTNKQISSANKGAIKACIDQGIRIVLSTGRPFSHVEPYADELKLNNFFVTANGGQILNMEKEVISQHFLSANHLLRLTHFCETKKLRYWALTTKELFKNQFPVNYMDKNWLKFGIRLDTEKEADRLRKYLTETNLYEVSNTLPTNIELNPLGINKATGIEFVGKQIGIEMNEVMAIGDALNDVKLIKKAKLGIAMGNAQPSVREIADFVTKDHNNDGVAFALNKYILHDNKLF</sequence>
<reference evidence="1 2" key="1">
    <citation type="submission" date="2014-11" db="EMBL/GenBank/DDBJ databases">
        <authorList>
            <person name="Urmite Genomes Urmite Genomes"/>
        </authorList>
    </citation>
    <scope>NUCLEOTIDE SEQUENCE [LARGE SCALE GENOMIC DNA]</scope>
    <source>
        <strain evidence="1 2">Oc5</strain>
    </source>
</reference>
<protein>
    <submittedName>
        <fullName evidence="1">Sugar phosphatase YidA</fullName>
    </submittedName>
</protein>
<accession>A0A0A1MTE2</accession>
<dbReference type="OrthoDB" id="9806027at2"/>
<dbReference type="NCBIfam" id="TIGR01484">
    <property type="entry name" value="HAD-SF-IIB"/>
    <property type="match status" value="1"/>
</dbReference>
<dbReference type="AlphaFoldDB" id="A0A0A1MTE2"/>
<dbReference type="PANTHER" id="PTHR10000">
    <property type="entry name" value="PHOSPHOSERINE PHOSPHATASE"/>
    <property type="match status" value="1"/>
</dbReference>
<dbReference type="Pfam" id="PF08282">
    <property type="entry name" value="Hydrolase_3"/>
    <property type="match status" value="2"/>
</dbReference>
<dbReference type="InterPro" id="IPR023214">
    <property type="entry name" value="HAD_sf"/>
</dbReference>
<organism evidence="1 2">
    <name type="scientific">Oceanobacillus oncorhynchi</name>
    <dbReference type="NCBI Taxonomy" id="545501"/>
    <lineage>
        <taxon>Bacteria</taxon>
        <taxon>Bacillati</taxon>
        <taxon>Bacillota</taxon>
        <taxon>Bacilli</taxon>
        <taxon>Bacillales</taxon>
        <taxon>Bacillaceae</taxon>
        <taxon>Oceanobacillus</taxon>
    </lineage>
</organism>